<evidence type="ECO:0000313" key="2">
    <source>
        <dbReference type="EMBL" id="MFC0223154.1"/>
    </source>
</evidence>
<dbReference type="Proteomes" id="UP001589698">
    <property type="component" value="Unassembled WGS sequence"/>
</dbReference>
<feature type="domain" description="Methyltransferase" evidence="1">
    <location>
        <begin position="56"/>
        <end position="142"/>
    </location>
</feature>
<proteinExistence type="predicted"/>
<dbReference type="SUPFAM" id="SSF53335">
    <property type="entry name" value="S-adenosyl-L-methionine-dependent methyltransferases"/>
    <property type="match status" value="1"/>
</dbReference>
<dbReference type="InterPro" id="IPR041698">
    <property type="entry name" value="Methyltransf_25"/>
</dbReference>
<sequence length="216" mass="22316">MIERSFSEVFAGALHGVPTVVVRHGEEPTALPVDLWSRTADGHDLALVGLCCGPTLDVGCGPGRLTAALAAAGHVALGIDVVEAAVALTRERGASAVRRDVFARVPGEGRWATALLADGNIGIGGDPVALLHRLRRLLAPGGRVVVEVEGPGVGTARGWASLEAPGHRSRPFRWATLGVDDLAGVARSAGLDVLEVHRLGERHAAVLSEPTGAPSW</sequence>
<gene>
    <name evidence="2" type="ORF">ACFFJG_11745</name>
</gene>
<comment type="caution">
    <text evidence="2">The sequence shown here is derived from an EMBL/GenBank/DDBJ whole genome shotgun (WGS) entry which is preliminary data.</text>
</comment>
<name>A0ABV6E2V6_9ACTN</name>
<evidence type="ECO:0000259" key="1">
    <source>
        <dbReference type="Pfam" id="PF13649"/>
    </source>
</evidence>
<dbReference type="Gene3D" id="3.40.50.150">
    <property type="entry name" value="Vaccinia Virus protein VP39"/>
    <property type="match status" value="1"/>
</dbReference>
<dbReference type="InterPro" id="IPR029063">
    <property type="entry name" value="SAM-dependent_MTases_sf"/>
</dbReference>
<dbReference type="RefSeq" id="WP_378518908.1">
    <property type="nucleotide sequence ID" value="NZ_CBCSDI010000008.1"/>
</dbReference>
<dbReference type="Pfam" id="PF13649">
    <property type="entry name" value="Methyltransf_25"/>
    <property type="match status" value="1"/>
</dbReference>
<evidence type="ECO:0000313" key="3">
    <source>
        <dbReference type="Proteomes" id="UP001589698"/>
    </source>
</evidence>
<keyword evidence="3" id="KW-1185">Reference proteome</keyword>
<dbReference type="GO" id="GO:0008168">
    <property type="term" value="F:methyltransferase activity"/>
    <property type="evidence" value="ECO:0007669"/>
    <property type="project" value="UniProtKB-KW"/>
</dbReference>
<keyword evidence="2" id="KW-0808">Transferase</keyword>
<accession>A0ABV6E2V6</accession>
<dbReference type="GO" id="GO:0032259">
    <property type="term" value="P:methylation"/>
    <property type="evidence" value="ECO:0007669"/>
    <property type="project" value="UniProtKB-KW"/>
</dbReference>
<dbReference type="EMBL" id="JBHLXH010000001">
    <property type="protein sequence ID" value="MFC0223154.1"/>
    <property type="molecule type" value="Genomic_DNA"/>
</dbReference>
<protein>
    <submittedName>
        <fullName evidence="2">Methyltransferase domain-containing protein</fullName>
    </submittedName>
</protein>
<organism evidence="2 3">
    <name type="scientific">Nocardioides zeicaulis</name>
    <dbReference type="NCBI Taxonomy" id="1776857"/>
    <lineage>
        <taxon>Bacteria</taxon>
        <taxon>Bacillati</taxon>
        <taxon>Actinomycetota</taxon>
        <taxon>Actinomycetes</taxon>
        <taxon>Propionibacteriales</taxon>
        <taxon>Nocardioidaceae</taxon>
        <taxon>Nocardioides</taxon>
    </lineage>
</organism>
<reference evidence="2 3" key="1">
    <citation type="submission" date="2024-09" db="EMBL/GenBank/DDBJ databases">
        <authorList>
            <person name="Sun Q."/>
            <person name="Mori K."/>
        </authorList>
    </citation>
    <scope>NUCLEOTIDE SEQUENCE [LARGE SCALE GENOMIC DNA]</scope>
    <source>
        <strain evidence="2 3">CCM 8654</strain>
    </source>
</reference>
<keyword evidence="2" id="KW-0489">Methyltransferase</keyword>